<comment type="subcellular location">
    <subcellularLocation>
        <location evidence="11">Cell inner membrane</location>
        <topology evidence="11">Multi-pass membrane protein</topology>
    </subcellularLocation>
    <subcellularLocation>
        <location evidence="1">Cell membrane</location>
        <topology evidence="1">Multi-pass membrane protein</topology>
    </subcellularLocation>
</comment>
<feature type="transmembrane region" description="Helical" evidence="11">
    <location>
        <begin position="84"/>
        <end position="107"/>
    </location>
</feature>
<evidence type="ECO:0000256" key="10">
    <source>
        <dbReference type="ARBA" id="ARBA00023201"/>
    </source>
</evidence>
<feature type="transmembrane region" description="Helical" evidence="11">
    <location>
        <begin position="6"/>
        <end position="21"/>
    </location>
</feature>
<dbReference type="Proteomes" id="UP001300672">
    <property type="component" value="Chromosome"/>
</dbReference>
<dbReference type="PANTHER" id="PTHR10110:SF86">
    <property type="entry name" value="SODIUM_HYDROGEN EXCHANGER 7"/>
    <property type="match status" value="1"/>
</dbReference>
<keyword evidence="3 11" id="KW-0050">Antiport</keyword>
<gene>
    <name evidence="13" type="ORF">QJT80_09810</name>
</gene>
<keyword evidence="10 11" id="KW-0739">Sodium transport</keyword>
<keyword evidence="9 11" id="KW-0472">Membrane</keyword>
<feature type="transmembrane region" description="Helical" evidence="11">
    <location>
        <begin position="357"/>
        <end position="381"/>
    </location>
</feature>
<keyword evidence="4" id="KW-1003">Cell membrane</keyword>
<keyword evidence="7 11" id="KW-0915">Sodium</keyword>
<dbReference type="InterPro" id="IPR006153">
    <property type="entry name" value="Cation/H_exchanger_TM"/>
</dbReference>
<feature type="domain" description="Cation/H+ exchanger transmembrane" evidence="12">
    <location>
        <begin position="13"/>
        <end position="418"/>
    </location>
</feature>
<evidence type="ECO:0000256" key="1">
    <source>
        <dbReference type="ARBA" id="ARBA00004651"/>
    </source>
</evidence>
<evidence type="ECO:0000256" key="5">
    <source>
        <dbReference type="ARBA" id="ARBA00022692"/>
    </source>
</evidence>
<feature type="transmembrane region" description="Helical" evidence="11">
    <location>
        <begin position="113"/>
        <end position="135"/>
    </location>
</feature>
<feature type="transmembrane region" description="Helical" evidence="11">
    <location>
        <begin position="393"/>
        <end position="417"/>
    </location>
</feature>
<name>A0AA95H2G0_9GAMM</name>
<keyword evidence="11" id="KW-0997">Cell inner membrane</keyword>
<feature type="transmembrane region" description="Helical" evidence="11">
    <location>
        <begin position="278"/>
        <end position="299"/>
    </location>
</feature>
<feature type="transmembrane region" description="Helical" evidence="11">
    <location>
        <begin position="311"/>
        <end position="337"/>
    </location>
</feature>
<dbReference type="GO" id="GO:0098719">
    <property type="term" value="P:sodium ion import across plasma membrane"/>
    <property type="evidence" value="ECO:0007669"/>
    <property type="project" value="TreeGrafter"/>
</dbReference>
<reference evidence="13" key="2">
    <citation type="submission" date="2023-04" db="EMBL/GenBank/DDBJ databases">
        <authorList>
            <person name="Beletskiy A.V."/>
            <person name="Mardanov A.V."/>
            <person name="Ravin N.V."/>
        </authorList>
    </citation>
    <scope>NUCLEOTIDE SEQUENCE</scope>
    <source>
        <strain evidence="13">GKL-01</strain>
    </source>
</reference>
<feature type="transmembrane region" description="Helical" evidence="11">
    <location>
        <begin position="55"/>
        <end position="72"/>
    </location>
</feature>
<evidence type="ECO:0000256" key="8">
    <source>
        <dbReference type="ARBA" id="ARBA00023065"/>
    </source>
</evidence>
<dbReference type="GO" id="GO:0015386">
    <property type="term" value="F:potassium:proton antiporter activity"/>
    <property type="evidence" value="ECO:0007669"/>
    <property type="project" value="TreeGrafter"/>
</dbReference>
<feature type="transmembrane region" description="Helical" evidence="11">
    <location>
        <begin position="28"/>
        <end position="49"/>
    </location>
</feature>
<dbReference type="InterPro" id="IPR004705">
    <property type="entry name" value="Cation/H_exchanger_CPA1_bac"/>
</dbReference>
<reference evidence="13" key="1">
    <citation type="journal article" date="2023" name="Int. J. Mol. Sci.">
        <title>Metagenomics Revealed a New Genus 'Candidatus Thiocaldithrix dubininis' gen. nov., sp. nov. and a New Species 'Candidatus Thiothrix putei' sp. nov. in the Family Thiotrichaceae, Some Members of Which Have Traits of Both Na+- and H+-Motive Energetics.</title>
        <authorList>
            <person name="Ravin N.V."/>
            <person name="Muntyan M.S."/>
            <person name="Smolyakov D.D."/>
            <person name="Rudenko T.S."/>
            <person name="Beletsky A.V."/>
            <person name="Mardanov A.V."/>
            <person name="Grabovich M.Y."/>
        </authorList>
    </citation>
    <scope>NUCLEOTIDE SEQUENCE</scope>
    <source>
        <strain evidence="13">GKL-01</strain>
    </source>
</reference>
<dbReference type="Pfam" id="PF00999">
    <property type="entry name" value="Na_H_Exchanger"/>
    <property type="match status" value="1"/>
</dbReference>
<dbReference type="GO" id="GO:0051453">
    <property type="term" value="P:regulation of intracellular pH"/>
    <property type="evidence" value="ECO:0007669"/>
    <property type="project" value="TreeGrafter"/>
</dbReference>
<evidence type="ECO:0000256" key="2">
    <source>
        <dbReference type="ARBA" id="ARBA00022448"/>
    </source>
</evidence>
<keyword evidence="6 11" id="KW-1133">Transmembrane helix</keyword>
<dbReference type="PANTHER" id="PTHR10110">
    <property type="entry name" value="SODIUM/HYDROGEN EXCHANGER"/>
    <property type="match status" value="1"/>
</dbReference>
<evidence type="ECO:0000256" key="11">
    <source>
        <dbReference type="RuleBase" id="RU366002"/>
    </source>
</evidence>
<dbReference type="GO" id="GO:0015385">
    <property type="term" value="F:sodium:proton antiporter activity"/>
    <property type="evidence" value="ECO:0007669"/>
    <property type="project" value="InterPro"/>
</dbReference>
<feature type="transmembrane region" description="Helical" evidence="11">
    <location>
        <begin position="183"/>
        <end position="204"/>
    </location>
</feature>
<evidence type="ECO:0000313" key="13">
    <source>
        <dbReference type="EMBL" id="WGZ89796.1"/>
    </source>
</evidence>
<dbReference type="KEGG" id="tdu:QJT80_09810"/>
<evidence type="ECO:0000256" key="3">
    <source>
        <dbReference type="ARBA" id="ARBA00022449"/>
    </source>
</evidence>
<comment type="function">
    <text evidence="11">Na(+)/H(+) antiporter that extrudes sodium in exchange for external protons.</text>
</comment>
<protein>
    <submittedName>
        <fullName evidence="13">Na+/H+ antiporter</fullName>
    </submittedName>
</protein>
<dbReference type="EMBL" id="CP124755">
    <property type="protein sequence ID" value="WGZ89796.1"/>
    <property type="molecule type" value="Genomic_DNA"/>
</dbReference>
<sequence length="539" mass="59407">MDVVTQSLIMLVMVVISGYLSRSLPWPIPIALIQIGLGALVASFSQNRLSLEPEFFFLLFIPPLLFLDGWLVSKTGLKENKFYIFQLALGLVIFTVLGLGYFIHWLIPSMPLGVAFALAAILSPTDPVAVSGIAARIPIPKRALHILEGESLFNDASGLVCFKFAVAAVLTGVFSFSSALWTLLWTALAGISLGIATTISIESIKVWLGRYVEEDVGTHILISLLIPFAAYLLAEHVHSSGILAVVAAGVTMSYSEASGRAQALTRLQRRTIWDMLKFVLNGVLFVLLGEQFPALFASASAATHEAGHSHIIWLLLAVLLITTALIALRFIWGWLVIRLTWLVDHTQQTARQINWRILLMMSVAGVRGAVTLAGVLTLPLFMPDGSPFPTRDLAIFIAGGVIILSLIIASVSIPWLLRSPSIDIEPHTLPDEILIANQASQEAALAKLALLNEQYRDNPLYQQALSAVLQDYQQTHSLQPLSVQEKRQLEKVHKLSKQIKRQVLDAQRSAIFKLVREHQISDDCMRHLIQHLDLLEIQL</sequence>
<evidence type="ECO:0000256" key="7">
    <source>
        <dbReference type="ARBA" id="ARBA00023053"/>
    </source>
</evidence>
<keyword evidence="2 11" id="KW-0813">Transport</keyword>
<proteinExistence type="inferred from homology"/>
<dbReference type="Gene3D" id="6.10.140.1330">
    <property type="match status" value="1"/>
</dbReference>
<keyword evidence="8 11" id="KW-0406">Ion transport</keyword>
<evidence type="ECO:0000256" key="6">
    <source>
        <dbReference type="ARBA" id="ARBA00022989"/>
    </source>
</evidence>
<dbReference type="AlphaFoldDB" id="A0AA95H2G0"/>
<accession>A0AA95H2G0</accession>
<evidence type="ECO:0000256" key="9">
    <source>
        <dbReference type="ARBA" id="ARBA00023136"/>
    </source>
</evidence>
<evidence type="ECO:0000256" key="4">
    <source>
        <dbReference type="ARBA" id="ARBA00022475"/>
    </source>
</evidence>
<dbReference type="InterPro" id="IPR018422">
    <property type="entry name" value="Cation/H_exchanger_CPA1"/>
</dbReference>
<comment type="similarity">
    <text evidence="11">Belongs to the monovalent cation:proton antiporter 1 (CPA1) transporter (TC 2.A.36) family.</text>
</comment>
<dbReference type="GO" id="GO:0005886">
    <property type="term" value="C:plasma membrane"/>
    <property type="evidence" value="ECO:0007669"/>
    <property type="project" value="UniProtKB-SubCell"/>
</dbReference>
<feature type="transmembrane region" description="Helical" evidence="11">
    <location>
        <begin position="156"/>
        <end position="177"/>
    </location>
</feature>
<dbReference type="NCBIfam" id="TIGR00831">
    <property type="entry name" value="a_cpa1"/>
    <property type="match status" value="1"/>
</dbReference>
<keyword evidence="5 11" id="KW-0812">Transmembrane</keyword>
<evidence type="ECO:0000259" key="12">
    <source>
        <dbReference type="Pfam" id="PF00999"/>
    </source>
</evidence>
<organism evidence="13">
    <name type="scientific">Candidatus Thiocaldithrix dubininis</name>
    <dbReference type="NCBI Taxonomy" id="3080823"/>
    <lineage>
        <taxon>Bacteria</taxon>
        <taxon>Pseudomonadati</taxon>
        <taxon>Pseudomonadota</taxon>
        <taxon>Gammaproteobacteria</taxon>
        <taxon>Thiotrichales</taxon>
        <taxon>Thiotrichaceae</taxon>
        <taxon>Candidatus Thiocaldithrix</taxon>
    </lineage>
</organism>